<proteinExistence type="predicted"/>
<dbReference type="AlphaFoldDB" id="A0A8J2RNL6"/>
<sequence length="47" mass="5283">MATNVGTLMDQLGNGNSRMNLVSTFLGKKKKKKNTLKNNNDKEICKR</sequence>
<organism evidence="1 2">
    <name type="scientific">Daphnia galeata</name>
    <dbReference type="NCBI Taxonomy" id="27404"/>
    <lineage>
        <taxon>Eukaryota</taxon>
        <taxon>Metazoa</taxon>
        <taxon>Ecdysozoa</taxon>
        <taxon>Arthropoda</taxon>
        <taxon>Crustacea</taxon>
        <taxon>Branchiopoda</taxon>
        <taxon>Diplostraca</taxon>
        <taxon>Cladocera</taxon>
        <taxon>Anomopoda</taxon>
        <taxon>Daphniidae</taxon>
        <taxon>Daphnia</taxon>
    </lineage>
</organism>
<dbReference type="Proteomes" id="UP000789390">
    <property type="component" value="Unassembled WGS sequence"/>
</dbReference>
<evidence type="ECO:0000313" key="2">
    <source>
        <dbReference type="Proteomes" id="UP000789390"/>
    </source>
</evidence>
<accession>A0A8J2RNL6</accession>
<gene>
    <name evidence="1" type="ORF">DGAL_LOCUS7867</name>
</gene>
<evidence type="ECO:0000313" key="1">
    <source>
        <dbReference type="EMBL" id="CAH0104937.1"/>
    </source>
</evidence>
<comment type="caution">
    <text evidence="1">The sequence shown here is derived from an EMBL/GenBank/DDBJ whole genome shotgun (WGS) entry which is preliminary data.</text>
</comment>
<dbReference type="EMBL" id="CAKKLH010000160">
    <property type="protein sequence ID" value="CAH0104937.1"/>
    <property type="molecule type" value="Genomic_DNA"/>
</dbReference>
<name>A0A8J2RNL6_9CRUS</name>
<protein>
    <submittedName>
        <fullName evidence="1">Uncharacterized protein</fullName>
    </submittedName>
</protein>
<reference evidence="1" key="1">
    <citation type="submission" date="2021-11" db="EMBL/GenBank/DDBJ databases">
        <authorList>
            <person name="Schell T."/>
        </authorList>
    </citation>
    <scope>NUCLEOTIDE SEQUENCE</scope>
    <source>
        <strain evidence="1">M5</strain>
    </source>
</reference>
<keyword evidence="2" id="KW-1185">Reference proteome</keyword>